<dbReference type="Pfam" id="PF06244">
    <property type="entry name" value="Ccdc124"/>
    <property type="match status" value="1"/>
</dbReference>
<evidence type="ECO:0000256" key="2">
    <source>
        <dbReference type="ARBA" id="ARBA00023054"/>
    </source>
</evidence>
<feature type="compositionally biased region" description="Basic and acidic residues" evidence="3">
    <location>
        <begin position="11"/>
        <end position="26"/>
    </location>
</feature>
<evidence type="ECO:0000313" key="7">
    <source>
        <dbReference type="Proteomes" id="UP000245771"/>
    </source>
</evidence>
<reference evidence="6 7" key="1">
    <citation type="journal article" date="2018" name="Mol. Biol. Evol.">
        <title>Broad Genomic Sampling Reveals a Smut Pathogenic Ancestry of the Fungal Clade Ustilaginomycotina.</title>
        <authorList>
            <person name="Kijpornyongpan T."/>
            <person name="Mondo S.J."/>
            <person name="Barry K."/>
            <person name="Sandor L."/>
            <person name="Lee J."/>
            <person name="Lipzen A."/>
            <person name="Pangilinan J."/>
            <person name="LaButti K."/>
            <person name="Hainaut M."/>
            <person name="Henrissat B."/>
            <person name="Grigoriev I.V."/>
            <person name="Spatafora J.W."/>
            <person name="Aime M.C."/>
        </authorList>
    </citation>
    <scope>NUCLEOTIDE SEQUENCE [LARGE SCALE GENOMIC DNA]</scope>
    <source>
        <strain evidence="6 7">MCA 3882</strain>
    </source>
</reference>
<dbReference type="InParanoid" id="A0A316VKS4"/>
<dbReference type="OrthoDB" id="76412at2759"/>
<evidence type="ECO:0000313" key="6">
    <source>
        <dbReference type="EMBL" id="PWN36661.1"/>
    </source>
</evidence>
<evidence type="ECO:0000259" key="4">
    <source>
        <dbReference type="Pfam" id="PF06244"/>
    </source>
</evidence>
<dbReference type="GO" id="GO:0006366">
    <property type="term" value="P:transcription by RNA polymerase II"/>
    <property type="evidence" value="ECO:0007669"/>
    <property type="project" value="TreeGrafter"/>
</dbReference>
<dbReference type="STRING" id="1280837.A0A316VKS4"/>
<dbReference type="GO" id="GO:0003713">
    <property type="term" value="F:transcription coactivator activity"/>
    <property type="evidence" value="ECO:0007669"/>
    <property type="project" value="TreeGrafter"/>
</dbReference>
<dbReference type="EMBL" id="KZ819602">
    <property type="protein sequence ID" value="PWN36661.1"/>
    <property type="molecule type" value="Genomic_DNA"/>
</dbReference>
<evidence type="ECO:0000256" key="1">
    <source>
        <dbReference type="ARBA" id="ARBA00008296"/>
    </source>
</evidence>
<accession>A0A316VKS4</accession>
<dbReference type="InterPro" id="IPR054413">
    <property type="entry name" value="LSO1/2"/>
</dbReference>
<organism evidence="6 7">
    <name type="scientific">Meira miltonrushii</name>
    <dbReference type="NCBI Taxonomy" id="1280837"/>
    <lineage>
        <taxon>Eukaryota</taxon>
        <taxon>Fungi</taxon>
        <taxon>Dikarya</taxon>
        <taxon>Basidiomycota</taxon>
        <taxon>Ustilaginomycotina</taxon>
        <taxon>Exobasidiomycetes</taxon>
        <taxon>Exobasidiales</taxon>
        <taxon>Brachybasidiaceae</taxon>
        <taxon>Meira</taxon>
    </lineage>
</organism>
<dbReference type="PANTHER" id="PTHR21680">
    <property type="entry name" value="COILED-COIL DOMAIN-CONTAINING PROTEIN 124"/>
    <property type="match status" value="1"/>
</dbReference>
<dbReference type="GO" id="GO:0005634">
    <property type="term" value="C:nucleus"/>
    <property type="evidence" value="ECO:0007669"/>
    <property type="project" value="TreeGrafter"/>
</dbReference>
<dbReference type="AlphaFoldDB" id="A0A316VKS4"/>
<dbReference type="GeneID" id="37018660"/>
<dbReference type="Proteomes" id="UP000245771">
    <property type="component" value="Unassembled WGS sequence"/>
</dbReference>
<feature type="domain" description="LSO1/LSO2" evidence="5">
    <location>
        <begin position="8"/>
        <end position="79"/>
    </location>
</feature>
<gene>
    <name evidence="6" type="ORF">FA14DRAFT_128880</name>
</gene>
<keyword evidence="2" id="KW-0175">Coiled coil</keyword>
<evidence type="ECO:0000256" key="3">
    <source>
        <dbReference type="SAM" id="MobiDB-lite"/>
    </source>
</evidence>
<dbReference type="InterPro" id="IPR010422">
    <property type="entry name" value="Ccdc124/Oxs1"/>
</dbReference>
<feature type="compositionally biased region" description="Basic and acidic residues" evidence="3">
    <location>
        <begin position="50"/>
        <end position="76"/>
    </location>
</feature>
<name>A0A316VKS4_9BASI</name>
<evidence type="ECO:0000259" key="5">
    <source>
        <dbReference type="Pfam" id="PF22048"/>
    </source>
</evidence>
<keyword evidence="7" id="KW-1185">Reference proteome</keyword>
<feature type="compositionally biased region" description="Low complexity" evidence="3">
    <location>
        <begin position="1"/>
        <end position="10"/>
    </location>
</feature>
<dbReference type="Pfam" id="PF22048">
    <property type="entry name" value="LSO1_2-like"/>
    <property type="match status" value="1"/>
</dbReference>
<sequence length="232" mass="24866">MPPRGGNAKAEGGRAKKAANADKKAAEAAAAAEAKEAAQWDDPGSKKGKGKESAEAKAEKKAEEARKKAEREKLLAEEEASIPDGGKKGAAKKAEKAASGGKKNNFVPSGIDDAITSLSASNIDDALDALSIANEKTDSASQGSKAAGLERHPERRFKAAFEAFKDREMARIKQERPGMRSQQYHDALYKEFQKHPDNPFNQLTVSYDATKDEKLAALQSKRDATARRLAGE</sequence>
<dbReference type="PANTHER" id="PTHR21680:SF0">
    <property type="entry name" value="COILED-COIL DOMAIN-CONTAINING PROTEIN 124"/>
    <property type="match status" value="1"/>
</dbReference>
<dbReference type="RefSeq" id="XP_025356963.1">
    <property type="nucleotide sequence ID" value="XM_025496879.1"/>
</dbReference>
<feature type="region of interest" description="Disordered" evidence="3">
    <location>
        <begin position="135"/>
        <end position="154"/>
    </location>
</feature>
<proteinExistence type="inferred from homology"/>
<comment type="similarity">
    <text evidence="1">Belongs to the CCDC124 family.</text>
</comment>
<dbReference type="FunCoup" id="A0A316VKS4">
    <property type="interactions" value="177"/>
</dbReference>
<dbReference type="InterPro" id="IPR054414">
    <property type="entry name" value="Ccdc124/Oxs1_C"/>
</dbReference>
<feature type="region of interest" description="Disordered" evidence="3">
    <location>
        <begin position="1"/>
        <end position="112"/>
    </location>
</feature>
<feature type="domain" description="Coiled-coil" evidence="4">
    <location>
        <begin position="114"/>
        <end position="202"/>
    </location>
</feature>
<protein>
    <submittedName>
        <fullName evidence="6">DUF1014-domain-containing protein</fullName>
    </submittedName>
</protein>